<comment type="caution">
    <text evidence="2">The sequence shown here is derived from an EMBL/GenBank/DDBJ whole genome shotgun (WGS) entry which is preliminary data.</text>
</comment>
<evidence type="ECO:0000313" key="3">
    <source>
        <dbReference type="Proteomes" id="UP001432027"/>
    </source>
</evidence>
<dbReference type="EMBL" id="BTSX01000006">
    <property type="protein sequence ID" value="GMT06571.1"/>
    <property type="molecule type" value="Genomic_DNA"/>
</dbReference>
<dbReference type="Proteomes" id="UP001432027">
    <property type="component" value="Unassembled WGS sequence"/>
</dbReference>
<evidence type="ECO:0000259" key="1">
    <source>
        <dbReference type="Pfam" id="PF01431"/>
    </source>
</evidence>
<name>A0AAV5UHS9_9BILA</name>
<dbReference type="GO" id="GO:0004222">
    <property type="term" value="F:metalloendopeptidase activity"/>
    <property type="evidence" value="ECO:0007669"/>
    <property type="project" value="InterPro"/>
</dbReference>
<keyword evidence="3" id="KW-1185">Reference proteome</keyword>
<dbReference type="Gene3D" id="3.40.390.10">
    <property type="entry name" value="Collagenase (Catalytic Domain)"/>
    <property type="match status" value="1"/>
</dbReference>
<evidence type="ECO:0000313" key="2">
    <source>
        <dbReference type="EMBL" id="GMT06571.1"/>
    </source>
</evidence>
<accession>A0AAV5UHS9</accession>
<dbReference type="AlphaFoldDB" id="A0AAV5UHS9"/>
<gene>
    <name evidence="2" type="ORF">PENTCL1PPCAC_28745</name>
</gene>
<feature type="non-terminal residue" evidence="2">
    <location>
        <position position="1"/>
    </location>
</feature>
<feature type="non-terminal residue" evidence="2">
    <location>
        <position position="161"/>
    </location>
</feature>
<dbReference type="GO" id="GO:0016485">
    <property type="term" value="P:protein processing"/>
    <property type="evidence" value="ECO:0007669"/>
    <property type="project" value="TreeGrafter"/>
</dbReference>
<dbReference type="PANTHER" id="PTHR11733:SF208">
    <property type="entry name" value="PEPTIDASE M13 C-TERMINAL DOMAIN-CONTAINING PROTEIN"/>
    <property type="match status" value="1"/>
</dbReference>
<dbReference type="SUPFAM" id="SSF55486">
    <property type="entry name" value="Metalloproteases ('zincins'), catalytic domain"/>
    <property type="match status" value="1"/>
</dbReference>
<reference evidence="2" key="1">
    <citation type="submission" date="2023-10" db="EMBL/GenBank/DDBJ databases">
        <title>Genome assembly of Pristionchus species.</title>
        <authorList>
            <person name="Yoshida K."/>
            <person name="Sommer R.J."/>
        </authorList>
    </citation>
    <scope>NUCLEOTIDE SEQUENCE</scope>
    <source>
        <strain evidence="2">RS0144</strain>
    </source>
</reference>
<dbReference type="PROSITE" id="PS51885">
    <property type="entry name" value="NEPRILYSIN"/>
    <property type="match status" value="1"/>
</dbReference>
<protein>
    <recommendedName>
        <fullName evidence="1">Peptidase M13 C-terminal domain-containing protein</fullName>
    </recommendedName>
</protein>
<dbReference type="GO" id="GO:0005886">
    <property type="term" value="C:plasma membrane"/>
    <property type="evidence" value="ECO:0007669"/>
    <property type="project" value="TreeGrafter"/>
</dbReference>
<dbReference type="PANTHER" id="PTHR11733">
    <property type="entry name" value="ZINC METALLOPROTEASE FAMILY M13 NEPRILYSIN-RELATED"/>
    <property type="match status" value="1"/>
</dbReference>
<dbReference type="Pfam" id="PF01431">
    <property type="entry name" value="Peptidase_M13"/>
    <property type="match status" value="1"/>
</dbReference>
<dbReference type="InterPro" id="IPR000718">
    <property type="entry name" value="Peptidase_M13"/>
</dbReference>
<organism evidence="2 3">
    <name type="scientific">Pristionchus entomophagus</name>
    <dbReference type="NCBI Taxonomy" id="358040"/>
    <lineage>
        <taxon>Eukaryota</taxon>
        <taxon>Metazoa</taxon>
        <taxon>Ecdysozoa</taxon>
        <taxon>Nematoda</taxon>
        <taxon>Chromadorea</taxon>
        <taxon>Rhabditida</taxon>
        <taxon>Rhabditina</taxon>
        <taxon>Diplogasteromorpha</taxon>
        <taxon>Diplogasteroidea</taxon>
        <taxon>Neodiplogasteridae</taxon>
        <taxon>Pristionchus</taxon>
    </lineage>
</organism>
<feature type="domain" description="Peptidase M13 C-terminal" evidence="1">
    <location>
        <begin position="28"/>
        <end position="159"/>
    </location>
</feature>
<dbReference type="InterPro" id="IPR018497">
    <property type="entry name" value="Peptidase_M13_C"/>
</dbReference>
<proteinExistence type="predicted"/>
<dbReference type="InterPro" id="IPR024079">
    <property type="entry name" value="MetalloPept_cat_dom_sf"/>
</dbReference>
<sequence>QPFITYHVLGHELYHSLFWKHSPTLLTLYSHRGECVMDHYQNSCGKKMQGACKSGKKTFTEDAPDIEALRLLYAILRENYRPEQLSAQIDGLDTTLEQSFFYYTASVCGVKQTDQSEHQAERDPHSAGNIRVNAAVSLMPEFSRAFQCKEGDPMFIDEKDS</sequence>